<dbReference type="Pfam" id="PF13560">
    <property type="entry name" value="HTH_31"/>
    <property type="match status" value="1"/>
</dbReference>
<dbReference type="EMBL" id="PQNK01000014">
    <property type="protein sequence ID" value="RRO86001.1"/>
    <property type="molecule type" value="Genomic_DNA"/>
</dbReference>
<feature type="domain" description="HTH cro/C1-type" evidence="3">
    <location>
        <begin position="50"/>
        <end position="102"/>
    </location>
</feature>
<dbReference type="PANTHER" id="PTHR43236:SF1">
    <property type="entry name" value="BLL7220 PROTEIN"/>
    <property type="match status" value="1"/>
</dbReference>
<dbReference type="PANTHER" id="PTHR43236">
    <property type="entry name" value="ANTITOXIN HIGA1"/>
    <property type="match status" value="1"/>
</dbReference>
<protein>
    <recommendedName>
        <fullName evidence="3">HTH cro/C1-type domain-containing protein</fullName>
    </recommendedName>
</protein>
<evidence type="ECO:0000259" key="3">
    <source>
        <dbReference type="PROSITE" id="PS50943"/>
    </source>
</evidence>
<evidence type="ECO:0000313" key="4">
    <source>
        <dbReference type="EMBL" id="RRO86001.1"/>
    </source>
</evidence>
<accession>A0A426PXR6</accession>
<feature type="region of interest" description="Disordered" evidence="2">
    <location>
        <begin position="381"/>
        <end position="414"/>
    </location>
</feature>
<dbReference type="SMART" id="SM00530">
    <property type="entry name" value="HTH_XRE"/>
    <property type="match status" value="1"/>
</dbReference>
<dbReference type="InterPro" id="IPR052345">
    <property type="entry name" value="Rad_response_metalloprotease"/>
</dbReference>
<feature type="compositionally biased region" description="Low complexity" evidence="2">
    <location>
        <begin position="26"/>
        <end position="42"/>
    </location>
</feature>
<dbReference type="InterPro" id="IPR010982">
    <property type="entry name" value="Lambda_DNA-bd_dom_sf"/>
</dbReference>
<gene>
    <name evidence="4" type="ORF">CXF48_08615</name>
</gene>
<evidence type="ECO:0000313" key="5">
    <source>
        <dbReference type="Proteomes" id="UP000276526"/>
    </source>
</evidence>
<dbReference type="Gene3D" id="1.10.10.2910">
    <property type="match status" value="1"/>
</dbReference>
<comment type="caution">
    <text evidence="4">The sequence shown here is derived from an EMBL/GenBank/DDBJ whole genome shotgun (WGS) entry which is preliminary data.</text>
</comment>
<evidence type="ECO:0000256" key="1">
    <source>
        <dbReference type="ARBA" id="ARBA00007227"/>
    </source>
</evidence>
<dbReference type="InterPro" id="IPR010359">
    <property type="entry name" value="IrrE_HExxH"/>
</dbReference>
<dbReference type="CDD" id="cd00093">
    <property type="entry name" value="HTH_XRE"/>
    <property type="match status" value="1"/>
</dbReference>
<evidence type="ECO:0000256" key="2">
    <source>
        <dbReference type="SAM" id="MobiDB-lite"/>
    </source>
</evidence>
<dbReference type="Gene3D" id="1.10.260.40">
    <property type="entry name" value="lambda repressor-like DNA-binding domains"/>
    <property type="match status" value="1"/>
</dbReference>
<proteinExistence type="inferred from homology"/>
<dbReference type="Proteomes" id="UP000276526">
    <property type="component" value="Unassembled WGS sequence"/>
</dbReference>
<dbReference type="AlphaFoldDB" id="A0A426PXR6"/>
<reference evidence="4 5" key="1">
    <citation type="submission" date="2018-01" db="EMBL/GenBank/DDBJ databases">
        <title>Twenty Corynebacterium bovis Genomes.</title>
        <authorList>
            <person name="Gulvik C.A."/>
        </authorList>
    </citation>
    <scope>NUCLEOTIDE SEQUENCE [LARGE SCALE GENOMIC DNA]</scope>
    <source>
        <strain evidence="4 5">F6900</strain>
    </source>
</reference>
<dbReference type="PROSITE" id="PS50943">
    <property type="entry name" value="HTH_CROC1"/>
    <property type="match status" value="1"/>
</dbReference>
<sequence length="414" mass="44926">MASWMDGGSGSFLTRCASPVAKRPRSMSAGPMSTSSSSRAMSDVLPGDRLETARLRRGMTTAAAARALGVTPRTYRRYEQDGAPVRQADNLATAFDFPRRFFVRDGDIRLDASEAIFRAGRRAPDAAKQAAVAVGRCGVDVDRYIRRRFVLPEVDLPDVSGHTPRTAARLLRDRWSLGDAPLPNLVQLCESRGIRVHGLPPSAYAVDAYSCWYDGDPYIFLARRRTPEGARFDIAHELGHLVMHRGPSSSEDREVEADEFASEFLLPRTALAAMVPRHPGLRDILRVRAAYRASAMATAVSLHRAGFLSDYAYRAVCRTLAGKGFRSSEPGGMGAYERSRVFSTVFSPDTPGALSVASVADDLGIPRDDVHALILDTRLQAVSGTPGPSPGSGPPRRELVPGAPADRPALRVIR</sequence>
<comment type="similarity">
    <text evidence="1">Belongs to the short-chain fatty acyl-CoA assimilation regulator (ScfR) family.</text>
</comment>
<name>A0A426PXR6_9CORY</name>
<dbReference type="InterPro" id="IPR001387">
    <property type="entry name" value="Cro/C1-type_HTH"/>
</dbReference>
<dbReference type="SUPFAM" id="SSF47413">
    <property type="entry name" value="lambda repressor-like DNA-binding domains"/>
    <property type="match status" value="1"/>
</dbReference>
<organism evidence="4 5">
    <name type="scientific">Corynebacterium bovis</name>
    <dbReference type="NCBI Taxonomy" id="36808"/>
    <lineage>
        <taxon>Bacteria</taxon>
        <taxon>Bacillati</taxon>
        <taxon>Actinomycetota</taxon>
        <taxon>Actinomycetes</taxon>
        <taxon>Mycobacteriales</taxon>
        <taxon>Corynebacteriaceae</taxon>
        <taxon>Corynebacterium</taxon>
    </lineage>
</organism>
<dbReference type="GO" id="GO:0003677">
    <property type="term" value="F:DNA binding"/>
    <property type="evidence" value="ECO:0007669"/>
    <property type="project" value="InterPro"/>
</dbReference>
<dbReference type="Pfam" id="PF06114">
    <property type="entry name" value="Peptidase_M78"/>
    <property type="match status" value="1"/>
</dbReference>
<feature type="region of interest" description="Disordered" evidence="2">
    <location>
        <begin position="18"/>
        <end position="43"/>
    </location>
</feature>